<reference evidence="3" key="1">
    <citation type="submission" date="2021-02" db="EMBL/GenBank/DDBJ databases">
        <authorList>
            <person name="Nowell W R."/>
        </authorList>
    </citation>
    <scope>NUCLEOTIDE SEQUENCE</scope>
</reference>
<evidence type="ECO:0000256" key="2">
    <source>
        <dbReference type="PROSITE-ProRule" id="PRU00504"/>
    </source>
</evidence>
<dbReference type="InterPro" id="IPR011042">
    <property type="entry name" value="6-blade_b-propeller_TolB-like"/>
</dbReference>
<dbReference type="Pfam" id="PF01436">
    <property type="entry name" value="NHL"/>
    <property type="match status" value="2"/>
</dbReference>
<organism evidence="3 4">
    <name type="scientific">Rotaria sordida</name>
    <dbReference type="NCBI Taxonomy" id="392033"/>
    <lineage>
        <taxon>Eukaryota</taxon>
        <taxon>Metazoa</taxon>
        <taxon>Spiralia</taxon>
        <taxon>Gnathifera</taxon>
        <taxon>Rotifera</taxon>
        <taxon>Eurotatoria</taxon>
        <taxon>Bdelloidea</taxon>
        <taxon>Philodinida</taxon>
        <taxon>Philodinidae</taxon>
        <taxon>Rotaria</taxon>
    </lineage>
</organism>
<dbReference type="PANTHER" id="PTHR24104:SF25">
    <property type="entry name" value="PROTEIN LIN-41"/>
    <property type="match status" value="1"/>
</dbReference>
<dbReference type="InterPro" id="IPR001258">
    <property type="entry name" value="NHL_repeat"/>
</dbReference>
<dbReference type="InterPro" id="IPR050952">
    <property type="entry name" value="TRIM-NHL_E3_ligases"/>
</dbReference>
<keyword evidence="1" id="KW-0677">Repeat</keyword>
<dbReference type="Gene3D" id="2.40.10.500">
    <property type="match status" value="1"/>
</dbReference>
<name>A0A813YF78_9BILA</name>
<dbReference type="SUPFAM" id="SSF63825">
    <property type="entry name" value="YWTD domain"/>
    <property type="match status" value="1"/>
</dbReference>
<dbReference type="AlphaFoldDB" id="A0A813YF78"/>
<comment type="caution">
    <text evidence="3">The sequence shown here is derived from an EMBL/GenBank/DDBJ whole genome shotgun (WGS) entry which is preliminary data.</text>
</comment>
<accession>A0A813YF78</accession>
<proteinExistence type="predicted"/>
<feature type="repeat" description="NHL" evidence="2">
    <location>
        <begin position="30"/>
        <end position="69"/>
    </location>
</feature>
<protein>
    <recommendedName>
        <fullName evidence="5">NHL repeat containing protein</fullName>
    </recommendedName>
</protein>
<feature type="repeat" description="NHL" evidence="2">
    <location>
        <begin position="193"/>
        <end position="223"/>
    </location>
</feature>
<dbReference type="PROSITE" id="PS51125">
    <property type="entry name" value="NHL"/>
    <property type="match status" value="2"/>
</dbReference>
<dbReference type="PANTHER" id="PTHR24104">
    <property type="entry name" value="E3 UBIQUITIN-PROTEIN LIGASE NHLRC1-RELATED"/>
    <property type="match status" value="1"/>
</dbReference>
<evidence type="ECO:0000313" key="3">
    <source>
        <dbReference type="EMBL" id="CAF0883416.1"/>
    </source>
</evidence>
<gene>
    <name evidence="3" type="ORF">ZHD862_LOCUS6503</name>
</gene>
<dbReference type="EMBL" id="CAJNOT010000184">
    <property type="protein sequence ID" value="CAF0883416.1"/>
    <property type="molecule type" value="Genomic_DNA"/>
</dbReference>
<dbReference type="Proteomes" id="UP000663864">
    <property type="component" value="Unassembled WGS sequence"/>
</dbReference>
<dbReference type="CDD" id="cd05819">
    <property type="entry name" value="NHL"/>
    <property type="match status" value="1"/>
</dbReference>
<dbReference type="Gene3D" id="2.120.10.30">
    <property type="entry name" value="TolB, C-terminal domain"/>
    <property type="match status" value="1"/>
</dbReference>
<dbReference type="GO" id="GO:0008270">
    <property type="term" value="F:zinc ion binding"/>
    <property type="evidence" value="ECO:0007669"/>
    <property type="project" value="UniProtKB-KW"/>
</dbReference>
<evidence type="ECO:0000313" key="4">
    <source>
        <dbReference type="Proteomes" id="UP000663864"/>
    </source>
</evidence>
<evidence type="ECO:0000256" key="1">
    <source>
        <dbReference type="ARBA" id="ARBA00022737"/>
    </source>
</evidence>
<sequence length="270" mass="29025">MYVVDYSNNRIQKWLAGAAYGSTVAGRTDGVWGPNANEFDYPASVAIDSCANVYVADFINNRVQSWPYGSVAGTTIIGGGEVGNGLNQLDHPIGIVRDADTGAFYVSDSNNHRVMKHFPGPADGVVVAGGNGNGTATNQLNFPAGIYFDSRSNSLVIANRGANNIVRWVIGTTTWTLLAGDRNGMSGSSSILLNSPNTVTFDSMKNMYVADTGNHRVQLFKVGKTTAQLIYHAQHINDYYTLPQNIGTQTNRRISVPSANDSVSNLLRIE</sequence>
<evidence type="ECO:0008006" key="5">
    <source>
        <dbReference type="Google" id="ProtNLM"/>
    </source>
</evidence>